<evidence type="ECO:0000313" key="3">
    <source>
        <dbReference type="Proteomes" id="UP000274578"/>
    </source>
</evidence>
<dbReference type="AlphaFoldDB" id="A0A448L812"/>
<dbReference type="KEGG" id="poc:NCTC13071_02132"/>
<keyword evidence="1" id="KW-0812">Transmembrane</keyword>
<protein>
    <submittedName>
        <fullName evidence="2">Uncharacterized protein</fullName>
    </submittedName>
</protein>
<dbReference type="Proteomes" id="UP000274578">
    <property type="component" value="Chromosome 1"/>
</dbReference>
<feature type="transmembrane region" description="Helical" evidence="1">
    <location>
        <begin position="15"/>
        <end position="33"/>
    </location>
</feature>
<gene>
    <name evidence="2" type="ORF">NCTC13071_02132</name>
</gene>
<feature type="transmembrane region" description="Helical" evidence="1">
    <location>
        <begin position="45"/>
        <end position="63"/>
    </location>
</feature>
<dbReference type="GeneID" id="85012901"/>
<keyword evidence="1" id="KW-0472">Membrane</keyword>
<proteinExistence type="predicted"/>
<sequence>MAHEAHSHEHGGGEMSWKLIVISAVFLVIGLLLDNVETFRFINPYLVLLIYIVAFMPVGLPVMREALNSFCTNAVR</sequence>
<evidence type="ECO:0000256" key="1">
    <source>
        <dbReference type="SAM" id="Phobius"/>
    </source>
</evidence>
<dbReference type="EMBL" id="LR134384">
    <property type="protein sequence ID" value="VEH16114.1"/>
    <property type="molecule type" value="Genomic_DNA"/>
</dbReference>
<reference evidence="2 3" key="1">
    <citation type="submission" date="2018-12" db="EMBL/GenBank/DDBJ databases">
        <authorList>
            <consortium name="Pathogen Informatics"/>
        </authorList>
    </citation>
    <scope>NUCLEOTIDE SEQUENCE [LARGE SCALE GENOMIC DNA]</scope>
    <source>
        <strain evidence="2 3">NCTC13071</strain>
    </source>
</reference>
<name>A0A448L812_9BACT</name>
<keyword evidence="1" id="KW-1133">Transmembrane helix</keyword>
<organism evidence="2 3">
    <name type="scientific">Segatella oris</name>
    <dbReference type="NCBI Taxonomy" id="28135"/>
    <lineage>
        <taxon>Bacteria</taxon>
        <taxon>Pseudomonadati</taxon>
        <taxon>Bacteroidota</taxon>
        <taxon>Bacteroidia</taxon>
        <taxon>Bacteroidales</taxon>
        <taxon>Prevotellaceae</taxon>
        <taxon>Segatella</taxon>
    </lineage>
</organism>
<evidence type="ECO:0000313" key="2">
    <source>
        <dbReference type="EMBL" id="VEH16114.1"/>
    </source>
</evidence>
<dbReference type="RefSeq" id="WP_232000341.1">
    <property type="nucleotide sequence ID" value="NZ_CAUUIS010000039.1"/>
</dbReference>
<accession>A0A448L812</accession>